<dbReference type="GO" id="GO:0016887">
    <property type="term" value="F:ATP hydrolysis activity"/>
    <property type="evidence" value="ECO:0007669"/>
    <property type="project" value="InterPro"/>
</dbReference>
<dbReference type="InterPro" id="IPR019489">
    <property type="entry name" value="Clp_ATPase_C"/>
</dbReference>
<dbReference type="FunFam" id="3.40.50.300:FF:000025">
    <property type="entry name" value="ATP-dependent Clp protease subunit"/>
    <property type="match status" value="1"/>
</dbReference>
<evidence type="ECO:0000259" key="5">
    <source>
        <dbReference type="SMART" id="SM00382"/>
    </source>
</evidence>
<keyword evidence="2" id="KW-0547">Nucleotide-binding</keyword>
<dbReference type="Pfam" id="PF10431">
    <property type="entry name" value="ClpB_D2-small"/>
    <property type="match status" value="1"/>
</dbReference>
<organism evidence="7 8">
    <name type="scientific">Capnocytophaga endodontalis</name>
    <dbReference type="NCBI Taxonomy" id="2708117"/>
    <lineage>
        <taxon>Bacteria</taxon>
        <taxon>Pseudomonadati</taxon>
        <taxon>Bacteroidota</taxon>
        <taxon>Flavobacteriia</taxon>
        <taxon>Flavobacteriales</taxon>
        <taxon>Flavobacteriaceae</taxon>
        <taxon>Capnocytophaga</taxon>
    </lineage>
</organism>
<evidence type="ECO:0000256" key="4">
    <source>
        <dbReference type="ARBA" id="ARBA00023186"/>
    </source>
</evidence>
<dbReference type="GO" id="GO:0005737">
    <property type="term" value="C:cytoplasm"/>
    <property type="evidence" value="ECO:0007669"/>
    <property type="project" value="TreeGrafter"/>
</dbReference>
<evidence type="ECO:0000256" key="3">
    <source>
        <dbReference type="ARBA" id="ARBA00022840"/>
    </source>
</evidence>
<dbReference type="KEGG" id="capn:CBG49_10745"/>
<dbReference type="Gene3D" id="1.10.1780.10">
    <property type="entry name" value="Clp, N-terminal domain"/>
    <property type="match status" value="1"/>
</dbReference>
<gene>
    <name evidence="7" type="ORF">CBG49_10745</name>
</gene>
<dbReference type="CDD" id="cd19499">
    <property type="entry name" value="RecA-like_ClpB_Hsp104-like"/>
    <property type="match status" value="1"/>
</dbReference>
<dbReference type="RefSeq" id="WP_088594462.1">
    <property type="nucleotide sequence ID" value="NZ_CP022022.1"/>
</dbReference>
<name>A0A1Z4BQD3_9FLAO</name>
<dbReference type="InterPro" id="IPR027417">
    <property type="entry name" value="P-loop_NTPase"/>
</dbReference>
<proteinExistence type="predicted"/>
<keyword evidence="1" id="KW-0677">Repeat</keyword>
<dbReference type="PRINTS" id="PR00300">
    <property type="entry name" value="CLPPROTEASEA"/>
</dbReference>
<dbReference type="GO" id="GO:0034605">
    <property type="term" value="P:cellular response to heat"/>
    <property type="evidence" value="ECO:0007669"/>
    <property type="project" value="TreeGrafter"/>
</dbReference>
<keyword evidence="4" id="KW-0143">Chaperone</keyword>
<dbReference type="PANTHER" id="PTHR11638">
    <property type="entry name" value="ATP-DEPENDENT CLP PROTEASE"/>
    <property type="match status" value="1"/>
</dbReference>
<dbReference type="Gene3D" id="3.40.50.300">
    <property type="entry name" value="P-loop containing nucleotide triphosphate hydrolases"/>
    <property type="match status" value="2"/>
</dbReference>
<dbReference type="GO" id="GO:0005524">
    <property type="term" value="F:ATP binding"/>
    <property type="evidence" value="ECO:0007669"/>
    <property type="project" value="UniProtKB-KW"/>
</dbReference>
<dbReference type="Proteomes" id="UP000197007">
    <property type="component" value="Chromosome"/>
</dbReference>
<dbReference type="InterPro" id="IPR003959">
    <property type="entry name" value="ATPase_AAA_core"/>
</dbReference>
<dbReference type="CDD" id="cd00009">
    <property type="entry name" value="AAA"/>
    <property type="match status" value="1"/>
</dbReference>
<dbReference type="AlphaFoldDB" id="A0A1Z4BQD3"/>
<feature type="domain" description="Clp ATPase C-terminal" evidence="6">
    <location>
        <begin position="728"/>
        <end position="818"/>
    </location>
</feature>
<dbReference type="SMART" id="SM01086">
    <property type="entry name" value="ClpB_D2-small"/>
    <property type="match status" value="1"/>
</dbReference>
<dbReference type="Pfam" id="PF02861">
    <property type="entry name" value="Clp_N"/>
    <property type="match status" value="1"/>
</dbReference>
<dbReference type="Pfam" id="PF07724">
    <property type="entry name" value="AAA_2"/>
    <property type="match status" value="1"/>
</dbReference>
<evidence type="ECO:0000256" key="1">
    <source>
        <dbReference type="ARBA" id="ARBA00022737"/>
    </source>
</evidence>
<feature type="domain" description="AAA+ ATPase" evidence="5">
    <location>
        <begin position="560"/>
        <end position="729"/>
    </location>
</feature>
<evidence type="ECO:0000313" key="7">
    <source>
        <dbReference type="EMBL" id="ASF43511.1"/>
    </source>
</evidence>
<evidence type="ECO:0000256" key="2">
    <source>
        <dbReference type="ARBA" id="ARBA00022741"/>
    </source>
</evidence>
<feature type="domain" description="AAA+ ATPase" evidence="5">
    <location>
        <begin position="203"/>
        <end position="341"/>
    </location>
</feature>
<sequence>MEEKKLSYAPEVTKALEIAQKIARENMNARYSGGHLLKAVLNRDLPLLKLLESKGVDVFYLEEWAEVRIEEALKATNTYSCDPDEVIDTIFTEAEAIREILDEEEISLWDVFVALSTQGVAFNFDQMKTYPVTRAELLETTPLPATSAEKPFSSAPLSSTAKGFLQKYCVNKKDVLKAKASKEIPVGRVAETQKITEILCRFSKQNVLIIGDSGIGKTTLINSFVQKVISNQVPDVLSNLAVFELDMGALIAGASYKGEIEDRIKNIAQELKQYPKSVLIIEELHALLGNSFDSSMANLLKSELTKGLTVIGTSTIDEFTKKIEKSGLEPLFEKVELQESDDETHFRMLRQTLSAYETHHHIAITDEAIWEAIRLSKRYLKEKSLPASAIDLIDHTMSVVKTAGASFLKEKNALLTQIIHLEDNTQGFTEEQRKKNAAWLLNDIKQRIPFLLDASTLLEEEQTTTFETADSLLSYGRKLITEAEKVAQEKRSHITEWDLAVLISQKTNIPIGKLKEEEKQRLSDMDAILSERVVGQDHAIAIISEAVLENRSGLSKAGQPIGSFFFLGPTGTGKTELAKSLAEFLFQDENAIIRFDMSEFKEEHSAALLYGAPPGYVGYEEGGLLVNKIRQKPYSIVLFDEIEKAHASVFDVFLQIMDEGKLHDRLGKEGDFSNAIILFTSNIGSDFIVKSFTEGNIPSSSTLLEIMSRYFRPEFLGRLTEIVPFAPISKENALKIFEIHLKKELLNLTEGINISLNIAQEVKEHLAEQGYDATYGARPLKGIIRAKLRRPLAKKLVAGEFKEGDTIEVLWENNEVAWKKSNITE</sequence>
<dbReference type="Pfam" id="PF00004">
    <property type="entry name" value="AAA"/>
    <property type="match status" value="1"/>
</dbReference>
<dbReference type="InterPro" id="IPR001270">
    <property type="entry name" value="ClpA/B"/>
</dbReference>
<keyword evidence="8" id="KW-1185">Reference proteome</keyword>
<dbReference type="EMBL" id="CP022022">
    <property type="protein sequence ID" value="ASF43511.1"/>
    <property type="molecule type" value="Genomic_DNA"/>
</dbReference>
<dbReference type="Pfam" id="PF17871">
    <property type="entry name" value="AAA_lid_9"/>
    <property type="match status" value="1"/>
</dbReference>
<dbReference type="PANTHER" id="PTHR11638:SF18">
    <property type="entry name" value="HEAT SHOCK PROTEIN 104"/>
    <property type="match status" value="1"/>
</dbReference>
<dbReference type="InterPro" id="IPR003593">
    <property type="entry name" value="AAA+_ATPase"/>
</dbReference>
<evidence type="ECO:0000313" key="8">
    <source>
        <dbReference type="Proteomes" id="UP000197007"/>
    </source>
</evidence>
<dbReference type="InterPro" id="IPR050130">
    <property type="entry name" value="ClpA_ClpB"/>
</dbReference>
<dbReference type="SUPFAM" id="SSF52540">
    <property type="entry name" value="P-loop containing nucleoside triphosphate hydrolases"/>
    <property type="match status" value="2"/>
</dbReference>
<keyword evidence="3" id="KW-0067">ATP-binding</keyword>
<accession>A0A1Z4BQD3</accession>
<reference evidence="8" key="1">
    <citation type="submission" date="2017-06" db="EMBL/GenBank/DDBJ databases">
        <title>Complete genome sequence of Capnocytophaga sp. KCOM 1579 (=ChDC OS43) isolated from a human refractory periapical abscess lesion.</title>
        <authorList>
            <person name="Kook J.-K."/>
            <person name="Park S.-N."/>
            <person name="Lim Y.K."/>
            <person name="Roh H."/>
        </authorList>
    </citation>
    <scope>NUCLEOTIDE SEQUENCE [LARGE SCALE GENOMIC DNA]</scope>
    <source>
        <strain evidence="8">ChDC OS43</strain>
    </source>
</reference>
<evidence type="ECO:0000259" key="6">
    <source>
        <dbReference type="SMART" id="SM01086"/>
    </source>
</evidence>
<dbReference type="InterPro" id="IPR041546">
    <property type="entry name" value="ClpA/ClpB_AAA_lid"/>
</dbReference>
<dbReference type="Gene3D" id="1.10.8.60">
    <property type="match status" value="2"/>
</dbReference>
<dbReference type="SMART" id="SM00382">
    <property type="entry name" value="AAA"/>
    <property type="match status" value="2"/>
</dbReference>
<dbReference type="InterPro" id="IPR004176">
    <property type="entry name" value="Clp_R_N"/>
</dbReference>
<protein>
    <submittedName>
        <fullName evidence="7">Type VI secretion system ATPase ClpV</fullName>
    </submittedName>
</protein>
<dbReference type="InterPro" id="IPR036628">
    <property type="entry name" value="Clp_N_dom_sf"/>
</dbReference>
<dbReference type="SUPFAM" id="SSF81923">
    <property type="entry name" value="Double Clp-N motif"/>
    <property type="match status" value="1"/>
</dbReference>